<dbReference type="SMART" id="SM00936">
    <property type="entry name" value="PBP5_C"/>
    <property type="match status" value="1"/>
</dbReference>
<dbReference type="GO" id="GO:0009002">
    <property type="term" value="F:serine-type D-Ala-D-Ala carboxypeptidase activity"/>
    <property type="evidence" value="ECO:0007669"/>
    <property type="project" value="UniProtKB-EC"/>
</dbReference>
<name>A0A2Z6G864_9PROT</name>
<comment type="catalytic activity">
    <reaction evidence="12">
        <text>Preferential cleavage: (Ac)2-L-Lys-D-Ala-|-D-Ala. Also transpeptidation of peptidyl-alanyl moieties that are N-acyl substituents of D-alanine.</text>
        <dbReference type="EC" id="3.4.16.4"/>
    </reaction>
</comment>
<dbReference type="InterPro" id="IPR012338">
    <property type="entry name" value="Beta-lactam/transpept-like"/>
</dbReference>
<reference evidence="18 19" key="1">
    <citation type="submission" date="2018-06" db="EMBL/GenBank/DDBJ databases">
        <title>OYT1 Genome Sequencing.</title>
        <authorList>
            <person name="Kato S."/>
            <person name="Itoh T."/>
            <person name="Ohkuma M."/>
        </authorList>
    </citation>
    <scope>NUCLEOTIDE SEQUENCE [LARGE SCALE GENOMIC DNA]</scope>
    <source>
        <strain evidence="18 19">OYT1</strain>
    </source>
</reference>
<evidence type="ECO:0000256" key="15">
    <source>
        <dbReference type="RuleBase" id="RU004016"/>
    </source>
</evidence>
<feature type="domain" description="Peptidase S11 D-Ala-D-Ala carboxypeptidase A C-terminal" evidence="17">
    <location>
        <begin position="282"/>
        <end position="372"/>
    </location>
</feature>
<dbReference type="SUPFAM" id="SSF56601">
    <property type="entry name" value="beta-lactamase/transpeptidase-like"/>
    <property type="match status" value="1"/>
</dbReference>
<keyword evidence="10" id="KW-0573">Peptidoglycan synthesis</keyword>
<dbReference type="GO" id="GO:0008360">
    <property type="term" value="P:regulation of cell shape"/>
    <property type="evidence" value="ECO:0007669"/>
    <property type="project" value="UniProtKB-KW"/>
</dbReference>
<keyword evidence="6" id="KW-0645">Protease</keyword>
<evidence type="ECO:0000256" key="16">
    <source>
        <dbReference type="SAM" id="SignalP"/>
    </source>
</evidence>
<dbReference type="Pfam" id="PF07943">
    <property type="entry name" value="PBP5_C"/>
    <property type="match status" value="1"/>
</dbReference>
<dbReference type="Pfam" id="PF00768">
    <property type="entry name" value="Peptidase_S11"/>
    <property type="match status" value="1"/>
</dbReference>
<dbReference type="SUPFAM" id="SSF69189">
    <property type="entry name" value="Penicillin-binding protein associated domain"/>
    <property type="match status" value="1"/>
</dbReference>
<comment type="pathway">
    <text evidence="2">Cell wall biogenesis; peptidoglycan biosynthesis.</text>
</comment>
<evidence type="ECO:0000256" key="8">
    <source>
        <dbReference type="ARBA" id="ARBA00022801"/>
    </source>
</evidence>
<dbReference type="InterPro" id="IPR012907">
    <property type="entry name" value="Peptidase_S11_C"/>
</dbReference>
<dbReference type="Gene3D" id="2.60.410.10">
    <property type="entry name" value="D-Ala-D-Ala carboxypeptidase, C-terminal domain"/>
    <property type="match status" value="1"/>
</dbReference>
<evidence type="ECO:0000313" key="19">
    <source>
        <dbReference type="Proteomes" id="UP000033070"/>
    </source>
</evidence>
<dbReference type="STRING" id="1188319.OYT1_02163"/>
<evidence type="ECO:0000256" key="1">
    <source>
        <dbReference type="ARBA" id="ARBA00003217"/>
    </source>
</evidence>
<evidence type="ECO:0000256" key="9">
    <source>
        <dbReference type="ARBA" id="ARBA00022960"/>
    </source>
</evidence>
<accession>A0A2Z6G864</accession>
<dbReference type="UniPathway" id="UPA00219"/>
<evidence type="ECO:0000256" key="12">
    <source>
        <dbReference type="ARBA" id="ARBA00034000"/>
    </source>
</evidence>
<evidence type="ECO:0000256" key="2">
    <source>
        <dbReference type="ARBA" id="ARBA00004752"/>
    </source>
</evidence>
<dbReference type="EC" id="3.4.16.4" evidence="4"/>
<dbReference type="OrthoDB" id="9795979at2"/>
<dbReference type="GO" id="GO:0006508">
    <property type="term" value="P:proteolysis"/>
    <property type="evidence" value="ECO:0007669"/>
    <property type="project" value="UniProtKB-KW"/>
</dbReference>
<evidence type="ECO:0000256" key="4">
    <source>
        <dbReference type="ARBA" id="ARBA00012448"/>
    </source>
</evidence>
<dbReference type="Proteomes" id="UP000033070">
    <property type="component" value="Chromosome"/>
</dbReference>
<keyword evidence="19" id="KW-1185">Reference proteome</keyword>
<evidence type="ECO:0000259" key="17">
    <source>
        <dbReference type="SMART" id="SM00936"/>
    </source>
</evidence>
<feature type="signal peptide" evidence="16">
    <location>
        <begin position="1"/>
        <end position="19"/>
    </location>
</feature>
<feature type="binding site" evidence="14">
    <location>
        <position position="232"/>
    </location>
    <ligand>
        <name>substrate</name>
    </ligand>
</feature>
<dbReference type="EMBL" id="AP018738">
    <property type="protein sequence ID" value="BBE49584.1"/>
    <property type="molecule type" value="Genomic_DNA"/>
</dbReference>
<keyword evidence="5 18" id="KW-0121">Carboxypeptidase</keyword>
<gene>
    <name evidence="18" type="ORF">OYT1_ch0007</name>
</gene>
<keyword evidence="8" id="KW-0378">Hydrolase</keyword>
<dbReference type="GO" id="GO:0009252">
    <property type="term" value="P:peptidoglycan biosynthetic process"/>
    <property type="evidence" value="ECO:0007669"/>
    <property type="project" value="UniProtKB-UniPathway"/>
</dbReference>
<keyword evidence="7 16" id="KW-0732">Signal</keyword>
<evidence type="ECO:0000256" key="6">
    <source>
        <dbReference type="ARBA" id="ARBA00022670"/>
    </source>
</evidence>
<evidence type="ECO:0000256" key="11">
    <source>
        <dbReference type="ARBA" id="ARBA00023316"/>
    </source>
</evidence>
<dbReference type="PANTHER" id="PTHR21581">
    <property type="entry name" value="D-ALANYL-D-ALANINE CARBOXYPEPTIDASE"/>
    <property type="match status" value="1"/>
</dbReference>
<dbReference type="AlphaFoldDB" id="A0A2Z6G864"/>
<sequence length="388" mass="43406">MKTLLSLLFAFLCCPFAQADSTPVQPRVLPVAIPVAPVLEARAYLLYDFTSNQILVSQNGDERLEPASLTKLMTAYLTFSAIRQKSLTLDKSITPTADAIRPQGEESRMFLEVTKPVTVAELLRGLIIQSGNDAARVLAETVSGNEAAFAVRMNQEAQRLGMKNTHFVNATGLPSPQHYSTAYDLAMLAAAIVRDFPEHYPLYSERNYFYNNINQFNRNRLLWMDPFVDGMKTGHTNSAGFCLVSSAKRDNRRLISVVLGTDSDNARATESQKLLNHGFQNFESVRLFKKDESVTRLRVWKGTEKYLTITFPRDMAVAIPRGQQAQLRATLDTVQPLIAPVSASQRVGTLRLTLGGKPYFDYPLVARESVPLANVFSRGWDTIRLFFQ</sequence>
<evidence type="ECO:0000256" key="13">
    <source>
        <dbReference type="PIRSR" id="PIRSR618044-1"/>
    </source>
</evidence>
<evidence type="ECO:0000256" key="3">
    <source>
        <dbReference type="ARBA" id="ARBA00007164"/>
    </source>
</evidence>
<dbReference type="InterPro" id="IPR001967">
    <property type="entry name" value="Peptidase_S11_N"/>
</dbReference>
<dbReference type="InterPro" id="IPR018044">
    <property type="entry name" value="Peptidase_S11"/>
</dbReference>
<evidence type="ECO:0000256" key="5">
    <source>
        <dbReference type="ARBA" id="ARBA00022645"/>
    </source>
</evidence>
<protein>
    <recommendedName>
        <fullName evidence="4">serine-type D-Ala-D-Ala carboxypeptidase</fullName>
        <ecNumber evidence="4">3.4.16.4</ecNumber>
    </recommendedName>
</protein>
<dbReference type="Gene3D" id="3.40.710.10">
    <property type="entry name" value="DD-peptidase/beta-lactamase superfamily"/>
    <property type="match status" value="1"/>
</dbReference>
<dbReference type="KEGG" id="fam:OYT1_ch0007"/>
<comment type="similarity">
    <text evidence="3 15">Belongs to the peptidase S11 family.</text>
</comment>
<dbReference type="InterPro" id="IPR037167">
    <property type="entry name" value="Peptidase_S11_C_sf"/>
</dbReference>
<dbReference type="RefSeq" id="WP_084612041.1">
    <property type="nucleotide sequence ID" value="NZ_AP018738.1"/>
</dbReference>
<feature type="active site" evidence="13">
    <location>
        <position position="130"/>
    </location>
</feature>
<evidence type="ECO:0000256" key="14">
    <source>
        <dbReference type="PIRSR" id="PIRSR618044-2"/>
    </source>
</evidence>
<feature type="active site" description="Proton acceptor" evidence="13">
    <location>
        <position position="71"/>
    </location>
</feature>
<dbReference type="PRINTS" id="PR00725">
    <property type="entry name" value="DADACBPTASE1"/>
</dbReference>
<proteinExistence type="inferred from homology"/>
<evidence type="ECO:0000256" key="7">
    <source>
        <dbReference type="ARBA" id="ARBA00022729"/>
    </source>
</evidence>
<comment type="function">
    <text evidence="1">Removes C-terminal D-alanyl residues from sugar-peptide cell wall precursors.</text>
</comment>
<feature type="chain" id="PRO_5017247160" description="serine-type D-Ala-D-Ala carboxypeptidase" evidence="16">
    <location>
        <begin position="20"/>
        <end position="388"/>
    </location>
</feature>
<dbReference type="PANTHER" id="PTHR21581:SF6">
    <property type="entry name" value="TRAFFICKING PROTEIN PARTICLE COMPLEX SUBUNIT 12"/>
    <property type="match status" value="1"/>
</dbReference>
<organism evidence="18 19">
    <name type="scientific">Ferriphaselus amnicola</name>
    <dbReference type="NCBI Taxonomy" id="1188319"/>
    <lineage>
        <taxon>Bacteria</taxon>
        <taxon>Pseudomonadati</taxon>
        <taxon>Pseudomonadota</taxon>
        <taxon>Betaproteobacteria</taxon>
        <taxon>Nitrosomonadales</taxon>
        <taxon>Gallionellaceae</taxon>
        <taxon>Ferriphaselus</taxon>
    </lineage>
</organism>
<evidence type="ECO:0000256" key="10">
    <source>
        <dbReference type="ARBA" id="ARBA00022984"/>
    </source>
</evidence>
<dbReference type="GO" id="GO:0071555">
    <property type="term" value="P:cell wall organization"/>
    <property type="evidence" value="ECO:0007669"/>
    <property type="project" value="UniProtKB-KW"/>
</dbReference>
<dbReference type="InterPro" id="IPR015956">
    <property type="entry name" value="Peniciliin-bd_prot_C_sf"/>
</dbReference>
<keyword evidence="11" id="KW-0961">Cell wall biogenesis/degradation</keyword>
<keyword evidence="9" id="KW-0133">Cell shape</keyword>
<evidence type="ECO:0000313" key="18">
    <source>
        <dbReference type="EMBL" id="BBE49584.1"/>
    </source>
</evidence>
<feature type="active site" description="Acyl-ester intermediate" evidence="13">
    <location>
        <position position="68"/>
    </location>
</feature>